<sequence>MFFSSKVALPQLMQWCRALKHGLDVGLSPVRIFRQQAKSGPAAIRPLAAKLSERCEQGDSLEAAFAPDRHRFPILFVELIAVGEQTGRLTETFGELEHYFETVISARKQLFAALVWPIIMYISAIMVIAIMLCILGLIGKWDPIGLGLIGPAGAAKFLAMAAVFTFVVVFSFFYIRENDAIRGKAEAMALVVPGLGSCFRAFALQRFSMALHMTSEAGLSADKALHLGFRATANDAYLKRALPSAKRAKKGNEIAGILAACGTTLFPEEYVDAVQVGEESGQIAEVMEKQAKHYRDEAARKLKTLTMLLGGAVYAMVMLMVIVLIFRLVFSIGAVYDDAMRGL</sequence>
<dbReference type="RefSeq" id="WP_088254621.1">
    <property type="nucleotide sequence ID" value="NZ_NIDE01000004.1"/>
</dbReference>
<organism evidence="9 10">
    <name type="scientific">Fimbriiglobus ruber</name>
    <dbReference type="NCBI Taxonomy" id="1908690"/>
    <lineage>
        <taxon>Bacteria</taxon>
        <taxon>Pseudomonadati</taxon>
        <taxon>Planctomycetota</taxon>
        <taxon>Planctomycetia</taxon>
        <taxon>Gemmatales</taxon>
        <taxon>Gemmataceae</taxon>
        <taxon>Fimbriiglobus</taxon>
    </lineage>
</organism>
<evidence type="ECO:0000256" key="6">
    <source>
        <dbReference type="ARBA" id="ARBA00023136"/>
    </source>
</evidence>
<protein>
    <submittedName>
        <fullName evidence="9">Type IV fimbrial assembly protein PilC</fullName>
    </submittedName>
</protein>
<dbReference type="EMBL" id="NIDE01000004">
    <property type="protein sequence ID" value="OWK43819.1"/>
    <property type="molecule type" value="Genomic_DNA"/>
</dbReference>
<feature type="transmembrane region" description="Helical" evidence="7">
    <location>
        <begin position="157"/>
        <end position="175"/>
    </location>
</feature>
<feature type="domain" description="Type II secretion system protein GspF" evidence="8">
    <location>
        <begin position="209"/>
        <end position="326"/>
    </location>
</feature>
<keyword evidence="10" id="KW-1185">Reference proteome</keyword>
<keyword evidence="5 7" id="KW-1133">Transmembrane helix</keyword>
<evidence type="ECO:0000313" key="9">
    <source>
        <dbReference type="EMBL" id="OWK43819.1"/>
    </source>
</evidence>
<comment type="similarity">
    <text evidence="2">Belongs to the GSP F family.</text>
</comment>
<dbReference type="PANTHER" id="PTHR30012">
    <property type="entry name" value="GENERAL SECRETION PATHWAY PROTEIN"/>
    <property type="match status" value="1"/>
</dbReference>
<reference evidence="10" key="1">
    <citation type="submission" date="2017-06" db="EMBL/GenBank/DDBJ databases">
        <title>Genome analysis of Fimbriiglobus ruber SP5, the first member of the order Planctomycetales with confirmed chitinolytic capability.</title>
        <authorList>
            <person name="Ravin N.V."/>
            <person name="Rakitin A.L."/>
            <person name="Ivanova A.A."/>
            <person name="Beletsky A.V."/>
            <person name="Kulichevskaya I.S."/>
            <person name="Mardanov A.V."/>
            <person name="Dedysh S.N."/>
        </authorList>
    </citation>
    <scope>NUCLEOTIDE SEQUENCE [LARGE SCALE GENOMIC DNA]</scope>
    <source>
        <strain evidence="10">SP5</strain>
    </source>
</reference>
<dbReference type="Gene3D" id="1.20.81.30">
    <property type="entry name" value="Type II secretion system (T2SS), domain F"/>
    <property type="match status" value="2"/>
</dbReference>
<dbReference type="InterPro" id="IPR018076">
    <property type="entry name" value="T2SS_GspF_dom"/>
</dbReference>
<dbReference type="Proteomes" id="UP000214646">
    <property type="component" value="Unassembled WGS sequence"/>
</dbReference>
<dbReference type="InterPro" id="IPR003004">
    <property type="entry name" value="GspF/PilC"/>
</dbReference>
<evidence type="ECO:0000256" key="1">
    <source>
        <dbReference type="ARBA" id="ARBA00004651"/>
    </source>
</evidence>
<evidence type="ECO:0000256" key="3">
    <source>
        <dbReference type="ARBA" id="ARBA00022475"/>
    </source>
</evidence>
<dbReference type="GO" id="GO:0005886">
    <property type="term" value="C:plasma membrane"/>
    <property type="evidence" value="ECO:0007669"/>
    <property type="project" value="UniProtKB-SubCell"/>
</dbReference>
<evidence type="ECO:0000256" key="7">
    <source>
        <dbReference type="SAM" id="Phobius"/>
    </source>
</evidence>
<keyword evidence="3" id="KW-1003">Cell membrane</keyword>
<evidence type="ECO:0000256" key="4">
    <source>
        <dbReference type="ARBA" id="ARBA00022692"/>
    </source>
</evidence>
<evidence type="ECO:0000313" key="10">
    <source>
        <dbReference type="Proteomes" id="UP000214646"/>
    </source>
</evidence>
<dbReference type="Pfam" id="PF00482">
    <property type="entry name" value="T2SSF"/>
    <property type="match status" value="2"/>
</dbReference>
<feature type="domain" description="Type II secretion system protein GspF" evidence="8">
    <location>
        <begin position="16"/>
        <end position="135"/>
    </location>
</feature>
<evidence type="ECO:0000259" key="8">
    <source>
        <dbReference type="Pfam" id="PF00482"/>
    </source>
</evidence>
<gene>
    <name evidence="9" type="ORF">FRUB_03418</name>
</gene>
<feature type="transmembrane region" description="Helical" evidence="7">
    <location>
        <begin position="305"/>
        <end position="330"/>
    </location>
</feature>
<evidence type="ECO:0000256" key="2">
    <source>
        <dbReference type="ARBA" id="ARBA00005745"/>
    </source>
</evidence>
<keyword evidence="4 7" id="KW-0812">Transmembrane</keyword>
<comment type="subcellular location">
    <subcellularLocation>
        <location evidence="1">Cell membrane</location>
        <topology evidence="1">Multi-pass membrane protein</topology>
    </subcellularLocation>
</comment>
<dbReference type="OrthoDB" id="211600at2"/>
<dbReference type="PANTHER" id="PTHR30012:SF0">
    <property type="entry name" value="TYPE II SECRETION SYSTEM PROTEIN F-RELATED"/>
    <property type="match status" value="1"/>
</dbReference>
<comment type="caution">
    <text evidence="9">The sequence shown here is derived from an EMBL/GenBank/DDBJ whole genome shotgun (WGS) entry which is preliminary data.</text>
</comment>
<feature type="transmembrane region" description="Helical" evidence="7">
    <location>
        <begin position="110"/>
        <end position="137"/>
    </location>
</feature>
<dbReference type="InterPro" id="IPR042094">
    <property type="entry name" value="T2SS_GspF_sf"/>
</dbReference>
<keyword evidence="6 7" id="KW-0472">Membrane</keyword>
<evidence type="ECO:0000256" key="5">
    <source>
        <dbReference type="ARBA" id="ARBA00022989"/>
    </source>
</evidence>
<accession>A0A225E2W3</accession>
<name>A0A225E2W3_9BACT</name>
<dbReference type="AlphaFoldDB" id="A0A225E2W3"/>
<proteinExistence type="inferred from homology"/>